<dbReference type="InterPro" id="IPR036866">
    <property type="entry name" value="RibonucZ/Hydroxyglut_hydro"/>
</dbReference>
<keyword evidence="2" id="KW-0378">Hydrolase</keyword>
<organism evidence="6 7">
    <name type="scientific">Penicillium cataractarum</name>
    <dbReference type="NCBI Taxonomy" id="2100454"/>
    <lineage>
        <taxon>Eukaryota</taxon>
        <taxon>Fungi</taxon>
        <taxon>Dikarya</taxon>
        <taxon>Ascomycota</taxon>
        <taxon>Pezizomycotina</taxon>
        <taxon>Eurotiomycetes</taxon>
        <taxon>Eurotiomycetidae</taxon>
        <taxon>Eurotiales</taxon>
        <taxon>Aspergillaceae</taxon>
        <taxon>Penicillium</taxon>
    </lineage>
</organism>
<dbReference type="InterPro" id="IPR038536">
    <property type="entry name" value="Alkyl/aryl-sulf_dimr_sf"/>
</dbReference>
<dbReference type="Pfam" id="PF00753">
    <property type="entry name" value="Lactamase_B"/>
    <property type="match status" value="1"/>
</dbReference>
<dbReference type="SMART" id="SM00849">
    <property type="entry name" value="Lactamase_B"/>
    <property type="match status" value="1"/>
</dbReference>
<dbReference type="SUPFAM" id="SSF55718">
    <property type="entry name" value="SCP-like"/>
    <property type="match status" value="1"/>
</dbReference>
<proteinExistence type="inferred from homology"/>
<evidence type="ECO:0000256" key="2">
    <source>
        <dbReference type="ARBA" id="ARBA00022801"/>
    </source>
</evidence>
<dbReference type="InterPro" id="IPR044097">
    <property type="entry name" value="Bds1/SdsA1_MBL-fold"/>
</dbReference>
<dbReference type="GO" id="GO:0046872">
    <property type="term" value="F:metal ion binding"/>
    <property type="evidence" value="ECO:0007669"/>
    <property type="project" value="UniProtKB-KW"/>
</dbReference>
<dbReference type="Gene3D" id="3.60.15.30">
    <property type="entry name" value="Metallo-beta-lactamase domain"/>
    <property type="match status" value="1"/>
</dbReference>
<evidence type="ECO:0000259" key="5">
    <source>
        <dbReference type="SMART" id="SM00849"/>
    </source>
</evidence>
<evidence type="ECO:0000256" key="3">
    <source>
        <dbReference type="ARBA" id="ARBA00022833"/>
    </source>
</evidence>
<protein>
    <submittedName>
        <fullName evidence="6">Beta-lactamase-like protein</fullName>
    </submittedName>
</protein>
<name>A0A9W9S2T7_9EURO</name>
<sequence>MSNQQFQPSFADTTDFENAKRGFIDALSPCIIRAASGRVVWNNDEYNFLAGECPPTANPKLWRQGQLLSIQGLFKSAEGIYQVRGFDLSNMTIVEGKEGVIVIDPLTSVETAAAALALYRKHRGDRKVTAVIYSHSHIDHFGGAQGILPVAKTHSIPLIAPEGFMEEATSENLYLGNAMRRRAAYMYGNRIPKGPKGQIGCGLGMCVPSGVNSLVPPNMIIRETGEERVIDGVRIVFQMVPESEAPSEMNFYFPDQRALYIAECAVHSLHNIITLRGAQVRDAKGWSQYLDESLVLFGKESEVMLAGHAWPTWGHAEIAKFIGDQRDLYAYIHDQTVRLMNHGMTGIEIAEHLTLPPSLQKSWFAQGFYGSVSHNVKGIYQRYLGWFDGNPAHLWEHPPKQSAKRYIECMGGIDEVVRKAEGFAQAGDLRFAATLLDHAVTFDPSHTGAKKALASVFTKLGYGSENGTWRNFYLTGAMALLAGNRPDPRQSMSTGLRPEQSVEQWLTLLSIRLDGVKAAEECFSIDFHVTDEQRWWHVNISNAALTYRNAATKEELHSEASLTLTLTKSELLQVLSGGNPVGVSYDGDRDLVHKLLSLMETTESPGKTRL</sequence>
<evidence type="ECO:0000313" key="7">
    <source>
        <dbReference type="Proteomes" id="UP001147782"/>
    </source>
</evidence>
<comment type="caution">
    <text evidence="6">The sequence shown here is derived from an EMBL/GenBank/DDBJ whole genome shotgun (WGS) entry which is preliminary data.</text>
</comment>
<reference evidence="6" key="2">
    <citation type="journal article" date="2023" name="IMA Fungus">
        <title>Comparative genomic study of the Penicillium genus elucidates a diverse pangenome and 15 lateral gene transfer events.</title>
        <authorList>
            <person name="Petersen C."/>
            <person name="Sorensen T."/>
            <person name="Nielsen M.R."/>
            <person name="Sondergaard T.E."/>
            <person name="Sorensen J.L."/>
            <person name="Fitzpatrick D.A."/>
            <person name="Frisvad J.C."/>
            <person name="Nielsen K.L."/>
        </authorList>
    </citation>
    <scope>NUCLEOTIDE SEQUENCE</scope>
    <source>
        <strain evidence="6">IBT 29864</strain>
    </source>
</reference>
<evidence type="ECO:0000256" key="4">
    <source>
        <dbReference type="ARBA" id="ARBA00033751"/>
    </source>
</evidence>
<dbReference type="Pfam" id="PF14864">
    <property type="entry name" value="Alkyl_sulf_C"/>
    <property type="match status" value="1"/>
</dbReference>
<dbReference type="Pfam" id="PF14863">
    <property type="entry name" value="Alkyl_sulf_dimr"/>
    <property type="match status" value="1"/>
</dbReference>
<dbReference type="InterPro" id="IPR029229">
    <property type="entry name" value="Alkyl_sulf_C"/>
</dbReference>
<reference evidence="6" key="1">
    <citation type="submission" date="2022-11" db="EMBL/GenBank/DDBJ databases">
        <authorList>
            <person name="Petersen C."/>
        </authorList>
    </citation>
    <scope>NUCLEOTIDE SEQUENCE</scope>
    <source>
        <strain evidence="6">IBT 29864</strain>
    </source>
</reference>
<comment type="similarity">
    <text evidence="4">Belongs to the metallo-beta-lactamase superfamily. Type III sulfatase family.</text>
</comment>
<dbReference type="Gene3D" id="1.25.40.880">
    <property type="entry name" value="Alkyl sulfatase, dimerisation domain"/>
    <property type="match status" value="1"/>
</dbReference>
<dbReference type="GO" id="GO:0046983">
    <property type="term" value="F:protein dimerization activity"/>
    <property type="evidence" value="ECO:0007669"/>
    <property type="project" value="InterPro"/>
</dbReference>
<dbReference type="GO" id="GO:0018909">
    <property type="term" value="P:dodecyl sulfate metabolic process"/>
    <property type="evidence" value="ECO:0007669"/>
    <property type="project" value="InterPro"/>
</dbReference>
<dbReference type="FunFam" id="3.60.15.30:FF:000001">
    <property type="entry name" value="Alkyl/aryl-sulfatase BDS1"/>
    <property type="match status" value="1"/>
</dbReference>
<dbReference type="CDD" id="cd07710">
    <property type="entry name" value="arylsulfatase_Sdsa1-like_MBL-fold"/>
    <property type="match status" value="1"/>
</dbReference>
<dbReference type="InterPro" id="IPR001279">
    <property type="entry name" value="Metallo-B-lactamas"/>
</dbReference>
<dbReference type="PANTHER" id="PTHR43223:SF1">
    <property type="entry name" value="ALKYL_ARYL-SULFATASE BDS1"/>
    <property type="match status" value="1"/>
</dbReference>
<dbReference type="OrthoDB" id="449487at2759"/>
<feature type="domain" description="Metallo-beta-lactamase" evidence="5">
    <location>
        <begin position="88"/>
        <end position="308"/>
    </location>
</feature>
<dbReference type="SUPFAM" id="SSF56281">
    <property type="entry name" value="Metallo-hydrolase/oxidoreductase"/>
    <property type="match status" value="1"/>
</dbReference>
<dbReference type="EMBL" id="JAPZBS010000005">
    <property type="protein sequence ID" value="KAJ5370290.1"/>
    <property type="molecule type" value="Genomic_DNA"/>
</dbReference>
<dbReference type="GO" id="GO:0018741">
    <property type="term" value="F:linear primary-alkylsulfatase activity"/>
    <property type="evidence" value="ECO:0007669"/>
    <property type="project" value="InterPro"/>
</dbReference>
<dbReference type="AlphaFoldDB" id="A0A9W9S2T7"/>
<keyword evidence="1" id="KW-0479">Metal-binding</keyword>
<dbReference type="RefSeq" id="XP_056554724.1">
    <property type="nucleotide sequence ID" value="XM_056699311.1"/>
</dbReference>
<gene>
    <name evidence="6" type="ORF">N7496_006382</name>
</gene>
<dbReference type="GeneID" id="81438490"/>
<dbReference type="Gene3D" id="3.30.1050.10">
    <property type="entry name" value="SCP2 sterol-binding domain"/>
    <property type="match status" value="1"/>
</dbReference>
<keyword evidence="7" id="KW-1185">Reference proteome</keyword>
<keyword evidence="3" id="KW-0862">Zinc</keyword>
<evidence type="ECO:0000313" key="6">
    <source>
        <dbReference type="EMBL" id="KAJ5370290.1"/>
    </source>
</evidence>
<dbReference type="InterPro" id="IPR029228">
    <property type="entry name" value="Alkyl_sulf_dimr"/>
</dbReference>
<dbReference type="InterPro" id="IPR052195">
    <property type="entry name" value="Bact_Alkyl/Aryl-Sulfatase"/>
</dbReference>
<accession>A0A9W9S2T7</accession>
<dbReference type="Proteomes" id="UP001147782">
    <property type="component" value="Unassembled WGS sequence"/>
</dbReference>
<dbReference type="PANTHER" id="PTHR43223">
    <property type="entry name" value="ALKYL/ARYL-SULFATASE"/>
    <property type="match status" value="1"/>
</dbReference>
<evidence type="ECO:0000256" key="1">
    <source>
        <dbReference type="ARBA" id="ARBA00022723"/>
    </source>
</evidence>
<dbReference type="InterPro" id="IPR036527">
    <property type="entry name" value="SCP2_sterol-bd_dom_sf"/>
</dbReference>